<dbReference type="AlphaFoldDB" id="A0A918XWD9"/>
<dbReference type="Proteomes" id="UP000630353">
    <property type="component" value="Unassembled WGS sequence"/>
</dbReference>
<gene>
    <name evidence="1" type="ORF">GCM10017083_41940</name>
</gene>
<proteinExistence type="predicted"/>
<keyword evidence="2" id="KW-1185">Reference proteome</keyword>
<comment type="caution">
    <text evidence="1">The sequence shown here is derived from an EMBL/GenBank/DDBJ whole genome shotgun (WGS) entry which is preliminary data.</text>
</comment>
<evidence type="ECO:0000313" key="2">
    <source>
        <dbReference type="Proteomes" id="UP000630353"/>
    </source>
</evidence>
<protein>
    <recommendedName>
        <fullName evidence="3">PAS domain-containing protein</fullName>
    </recommendedName>
</protein>
<dbReference type="Pfam" id="PF07310">
    <property type="entry name" value="PAS_5"/>
    <property type="match status" value="1"/>
</dbReference>
<accession>A0A918XWD9</accession>
<dbReference type="InterPro" id="IPR009922">
    <property type="entry name" value="DUF1457"/>
</dbReference>
<evidence type="ECO:0000313" key="1">
    <source>
        <dbReference type="EMBL" id="GHD58656.1"/>
    </source>
</evidence>
<dbReference type="EMBL" id="BMZS01000010">
    <property type="protein sequence ID" value="GHD58656.1"/>
    <property type="molecule type" value="Genomic_DNA"/>
</dbReference>
<reference evidence="1" key="2">
    <citation type="submission" date="2020-09" db="EMBL/GenBank/DDBJ databases">
        <authorList>
            <person name="Sun Q."/>
            <person name="Kim S."/>
        </authorList>
    </citation>
    <scope>NUCLEOTIDE SEQUENCE</scope>
    <source>
        <strain evidence="1">KCTC 42651</strain>
    </source>
</reference>
<organism evidence="1 2">
    <name type="scientific">Thalassobaculum fulvum</name>
    <dbReference type="NCBI Taxonomy" id="1633335"/>
    <lineage>
        <taxon>Bacteria</taxon>
        <taxon>Pseudomonadati</taxon>
        <taxon>Pseudomonadota</taxon>
        <taxon>Alphaproteobacteria</taxon>
        <taxon>Rhodospirillales</taxon>
        <taxon>Thalassobaculaceae</taxon>
        <taxon>Thalassobaculum</taxon>
    </lineage>
</organism>
<reference evidence="1" key="1">
    <citation type="journal article" date="2014" name="Int. J. Syst. Evol. Microbiol.">
        <title>Complete genome sequence of Corynebacterium casei LMG S-19264T (=DSM 44701T), isolated from a smear-ripened cheese.</title>
        <authorList>
            <consortium name="US DOE Joint Genome Institute (JGI-PGF)"/>
            <person name="Walter F."/>
            <person name="Albersmeier A."/>
            <person name="Kalinowski J."/>
            <person name="Ruckert C."/>
        </authorList>
    </citation>
    <scope>NUCLEOTIDE SEQUENCE</scope>
    <source>
        <strain evidence="1">KCTC 42651</strain>
    </source>
</reference>
<evidence type="ECO:0008006" key="3">
    <source>
        <dbReference type="Google" id="ProtNLM"/>
    </source>
</evidence>
<sequence length="198" mass="21706">MAGADRTIETGTILATSASATSYTLVEHAPEIGDPRLSDLLRYWCAKRRGRSVPAYRDIDPIEIPGLLTYLWIHDYDPESERFRVRLMGEAVRSTYDCPVVGIDVEDLVTQAAYPVVSERYRAVLDTPAIGHGRGRIYGHTIGRVGGGERLYLPLADDEGHPRMILGATIYKLLDDPQAAAAVEAGLRPDTMSPVAVL</sequence>
<name>A0A918XWD9_9PROT</name>